<dbReference type="AlphaFoldDB" id="A0A0E9Y019"/>
<feature type="compositionally biased region" description="Basic residues" evidence="1">
    <location>
        <begin position="26"/>
        <end position="36"/>
    </location>
</feature>
<sequence length="66" mass="8020">MKKRSLEVLENSLRENPAFLTPTRNQRGKQAHTGHRTRPDNSRSFFSFNLLYKKIHWYKIQKYNKL</sequence>
<protein>
    <submittedName>
        <fullName evidence="2">Uncharacterized protein</fullName>
    </submittedName>
</protein>
<proteinExistence type="predicted"/>
<organism evidence="2">
    <name type="scientific">Anguilla anguilla</name>
    <name type="common">European freshwater eel</name>
    <name type="synonym">Muraena anguilla</name>
    <dbReference type="NCBI Taxonomy" id="7936"/>
    <lineage>
        <taxon>Eukaryota</taxon>
        <taxon>Metazoa</taxon>
        <taxon>Chordata</taxon>
        <taxon>Craniata</taxon>
        <taxon>Vertebrata</taxon>
        <taxon>Euteleostomi</taxon>
        <taxon>Actinopterygii</taxon>
        <taxon>Neopterygii</taxon>
        <taxon>Teleostei</taxon>
        <taxon>Anguilliformes</taxon>
        <taxon>Anguillidae</taxon>
        <taxon>Anguilla</taxon>
    </lineage>
</organism>
<evidence type="ECO:0000313" key="2">
    <source>
        <dbReference type="EMBL" id="JAI08225.1"/>
    </source>
</evidence>
<name>A0A0E9Y019_ANGAN</name>
<reference evidence="2" key="1">
    <citation type="submission" date="2014-11" db="EMBL/GenBank/DDBJ databases">
        <authorList>
            <person name="Amaro Gonzalez C."/>
        </authorList>
    </citation>
    <scope>NUCLEOTIDE SEQUENCE</scope>
</reference>
<accession>A0A0E9Y019</accession>
<reference evidence="2" key="2">
    <citation type="journal article" date="2015" name="Fish Shellfish Immunol.">
        <title>Early steps in the European eel (Anguilla anguilla)-Vibrio vulnificus interaction in the gills: Role of the RtxA13 toxin.</title>
        <authorList>
            <person name="Callol A."/>
            <person name="Pajuelo D."/>
            <person name="Ebbesson L."/>
            <person name="Teles M."/>
            <person name="MacKenzie S."/>
            <person name="Amaro C."/>
        </authorList>
    </citation>
    <scope>NUCLEOTIDE SEQUENCE</scope>
</reference>
<dbReference type="EMBL" id="GBXM01000353">
    <property type="protein sequence ID" value="JAI08225.1"/>
    <property type="molecule type" value="Transcribed_RNA"/>
</dbReference>
<evidence type="ECO:0000256" key="1">
    <source>
        <dbReference type="SAM" id="MobiDB-lite"/>
    </source>
</evidence>
<feature type="region of interest" description="Disordered" evidence="1">
    <location>
        <begin position="17"/>
        <end position="39"/>
    </location>
</feature>